<evidence type="ECO:0000313" key="2">
    <source>
        <dbReference type="Proteomes" id="UP000821865"/>
    </source>
</evidence>
<name>A0ACB8DWV1_DERSI</name>
<comment type="caution">
    <text evidence="1">The sequence shown here is derived from an EMBL/GenBank/DDBJ whole genome shotgun (WGS) entry which is preliminary data.</text>
</comment>
<reference evidence="1" key="1">
    <citation type="submission" date="2020-05" db="EMBL/GenBank/DDBJ databases">
        <title>Large-scale comparative analyses of tick genomes elucidate their genetic diversity and vector capacities.</title>
        <authorList>
            <person name="Jia N."/>
            <person name="Wang J."/>
            <person name="Shi W."/>
            <person name="Du L."/>
            <person name="Sun Y."/>
            <person name="Zhan W."/>
            <person name="Jiang J."/>
            <person name="Wang Q."/>
            <person name="Zhang B."/>
            <person name="Ji P."/>
            <person name="Sakyi L.B."/>
            <person name="Cui X."/>
            <person name="Yuan T."/>
            <person name="Jiang B."/>
            <person name="Yang W."/>
            <person name="Lam T.T.-Y."/>
            <person name="Chang Q."/>
            <person name="Ding S."/>
            <person name="Wang X."/>
            <person name="Zhu J."/>
            <person name="Ruan X."/>
            <person name="Zhao L."/>
            <person name="Wei J."/>
            <person name="Que T."/>
            <person name="Du C."/>
            <person name="Cheng J."/>
            <person name="Dai P."/>
            <person name="Han X."/>
            <person name="Huang E."/>
            <person name="Gao Y."/>
            <person name="Liu J."/>
            <person name="Shao H."/>
            <person name="Ye R."/>
            <person name="Li L."/>
            <person name="Wei W."/>
            <person name="Wang X."/>
            <person name="Wang C."/>
            <person name="Yang T."/>
            <person name="Huo Q."/>
            <person name="Li W."/>
            <person name="Guo W."/>
            <person name="Chen H."/>
            <person name="Zhou L."/>
            <person name="Ni X."/>
            <person name="Tian J."/>
            <person name="Zhou Y."/>
            <person name="Sheng Y."/>
            <person name="Liu T."/>
            <person name="Pan Y."/>
            <person name="Xia L."/>
            <person name="Li J."/>
            <person name="Zhao F."/>
            <person name="Cao W."/>
        </authorList>
    </citation>
    <scope>NUCLEOTIDE SEQUENCE</scope>
    <source>
        <strain evidence="1">Dsil-2018</strain>
    </source>
</reference>
<keyword evidence="2" id="KW-1185">Reference proteome</keyword>
<accession>A0ACB8DWV1</accession>
<gene>
    <name evidence="1" type="ORF">HPB49_007225</name>
</gene>
<organism evidence="1 2">
    <name type="scientific">Dermacentor silvarum</name>
    <name type="common">Tick</name>
    <dbReference type="NCBI Taxonomy" id="543639"/>
    <lineage>
        <taxon>Eukaryota</taxon>
        <taxon>Metazoa</taxon>
        <taxon>Ecdysozoa</taxon>
        <taxon>Arthropoda</taxon>
        <taxon>Chelicerata</taxon>
        <taxon>Arachnida</taxon>
        <taxon>Acari</taxon>
        <taxon>Parasitiformes</taxon>
        <taxon>Ixodida</taxon>
        <taxon>Ixodoidea</taxon>
        <taxon>Ixodidae</taxon>
        <taxon>Rhipicephalinae</taxon>
        <taxon>Dermacentor</taxon>
    </lineage>
</organism>
<dbReference type="Proteomes" id="UP000821865">
    <property type="component" value="Chromosome 1"/>
</dbReference>
<protein>
    <submittedName>
        <fullName evidence="1">Uncharacterized protein</fullName>
    </submittedName>
</protein>
<sequence length="132" mass="14381">MQVIVVRPDIVALQETGHSRSLTGYHAYSSPTGGKAATLVAKAMTVIQHPTLDADNKHVLTDVVPHKRGKGSVSVRNVYSLPRYKNPDFELLIKGASKAANNSLVILTDSAQHKSWEYVKETSKGNNMAQDI</sequence>
<proteinExistence type="predicted"/>
<dbReference type="EMBL" id="CM023470">
    <property type="protein sequence ID" value="KAH7978880.1"/>
    <property type="molecule type" value="Genomic_DNA"/>
</dbReference>
<evidence type="ECO:0000313" key="1">
    <source>
        <dbReference type="EMBL" id="KAH7978880.1"/>
    </source>
</evidence>